<evidence type="ECO:0000313" key="2">
    <source>
        <dbReference type="Proteomes" id="UP000541347"/>
    </source>
</evidence>
<proteinExistence type="predicted"/>
<gene>
    <name evidence="1" type="ORF">GWI71_10805</name>
</gene>
<dbReference type="EMBL" id="JAABLP010000003">
    <property type="protein sequence ID" value="NBN64170.1"/>
    <property type="molecule type" value="Genomic_DNA"/>
</dbReference>
<dbReference type="RefSeq" id="WP_161676186.1">
    <property type="nucleotide sequence ID" value="NZ_JAABLP010000003.1"/>
</dbReference>
<comment type="caution">
    <text evidence="1">The sequence shown here is derived from an EMBL/GenBank/DDBJ whole genome shotgun (WGS) entry which is preliminary data.</text>
</comment>
<accession>A0ABW9ZN56</accession>
<keyword evidence="2" id="KW-1185">Reference proteome</keyword>
<reference evidence="1 2" key="1">
    <citation type="submission" date="2020-01" db="EMBL/GenBank/DDBJ databases">
        <authorList>
            <person name="Peng S.Y."/>
            <person name="Li J."/>
            <person name="Wang M."/>
            <person name="Wang L."/>
            <person name="Wang C.Q."/>
            <person name="Wang J.R."/>
        </authorList>
    </citation>
    <scope>NUCLEOTIDE SEQUENCE [LARGE SCALE GENOMIC DNA]</scope>
    <source>
        <strain evidence="1 2">XCT-34</strain>
    </source>
</reference>
<evidence type="ECO:0000313" key="1">
    <source>
        <dbReference type="EMBL" id="NBN64170.1"/>
    </source>
</evidence>
<sequence length="199" mass="21887">MTQSAPAIAATAPDADAFVAPPYQDINTRRAPWPRLIQSRRKTPGLWLSGEAGEISLAGWDPETELEHYDYDIYRLAAQVRLTFGHWREETRTGPGGTAQRVAVFERLSGDGPLVAFEAEMPGDHTPHHAPRYALTDRQSGVRINVSAHVTGIAPRAHGRNRPSVITLTFARRAEYLLAAPAYGHQPGTVLTLWFGSLL</sequence>
<protein>
    <submittedName>
        <fullName evidence="1">Uncharacterized protein</fullName>
    </submittedName>
</protein>
<dbReference type="Proteomes" id="UP000541347">
    <property type="component" value="Unassembled WGS sequence"/>
</dbReference>
<organism evidence="1 2">
    <name type="scientific">Pannonibacter tanglangensis</name>
    <dbReference type="NCBI Taxonomy" id="2750084"/>
    <lineage>
        <taxon>Bacteria</taxon>
        <taxon>Pseudomonadati</taxon>
        <taxon>Pseudomonadota</taxon>
        <taxon>Alphaproteobacteria</taxon>
        <taxon>Hyphomicrobiales</taxon>
        <taxon>Stappiaceae</taxon>
        <taxon>Pannonibacter</taxon>
    </lineage>
</organism>
<name>A0ABW9ZN56_9HYPH</name>